<dbReference type="InParanoid" id="A0A1U8ACF3"/>
<dbReference type="Proteomes" id="UP000189703">
    <property type="component" value="Unplaced"/>
</dbReference>
<dbReference type="KEGG" id="nnu:104601454"/>
<dbReference type="OrthoDB" id="1914474at2759"/>
<evidence type="ECO:0000313" key="3">
    <source>
        <dbReference type="RefSeq" id="XP_010263085.1"/>
    </source>
</evidence>
<dbReference type="FunCoup" id="A0A1U8ACF3">
    <property type="interactions" value="1703"/>
</dbReference>
<evidence type="ECO:0000256" key="1">
    <source>
        <dbReference type="SAM" id="MobiDB-lite"/>
    </source>
</evidence>
<dbReference type="eggNOG" id="ENOG502S1I5">
    <property type="taxonomic scope" value="Eukaryota"/>
</dbReference>
<dbReference type="RefSeq" id="XP_010263085.1">
    <property type="nucleotide sequence ID" value="XM_010264783.2"/>
</dbReference>
<dbReference type="AlphaFoldDB" id="A0A1U8ACF3"/>
<organism evidence="2 3">
    <name type="scientific">Nelumbo nucifera</name>
    <name type="common">Sacred lotus</name>
    <dbReference type="NCBI Taxonomy" id="4432"/>
    <lineage>
        <taxon>Eukaryota</taxon>
        <taxon>Viridiplantae</taxon>
        <taxon>Streptophyta</taxon>
        <taxon>Embryophyta</taxon>
        <taxon>Tracheophyta</taxon>
        <taxon>Spermatophyta</taxon>
        <taxon>Magnoliopsida</taxon>
        <taxon>Proteales</taxon>
        <taxon>Nelumbonaceae</taxon>
        <taxon>Nelumbo</taxon>
    </lineage>
</organism>
<feature type="region of interest" description="Disordered" evidence="1">
    <location>
        <begin position="152"/>
        <end position="193"/>
    </location>
</feature>
<evidence type="ECO:0000313" key="2">
    <source>
        <dbReference type="Proteomes" id="UP000189703"/>
    </source>
</evidence>
<keyword evidence="2" id="KW-1185">Reference proteome</keyword>
<reference evidence="3" key="1">
    <citation type="submission" date="2025-08" db="UniProtKB">
        <authorList>
            <consortium name="RefSeq"/>
        </authorList>
    </citation>
    <scope>IDENTIFICATION</scope>
</reference>
<gene>
    <name evidence="3" type="primary">LOC104601454</name>
</gene>
<proteinExistence type="predicted"/>
<dbReference type="OMA" id="GFPPVHD"/>
<sequence>MGWVWKDETNNGSPSRFGGFGEIENPSSGSGDRCSTRRIVKKQCKTEEVEPGKFIRKCEKTEEILRECVGRPVEVIESNTEYSEDDITNEIVQGSSHLGSSVLEPFSFPGLRGDIEAIERDVFGSFSRFFEAAEDMKNGFFRVFGTPNLYDGESSSSLRKGIPIESELEKEAPPKPRNDESVYSDFAGQIKDV</sequence>
<dbReference type="PANTHER" id="PTHR35722:SF1">
    <property type="entry name" value="MAL D 1-ASSOCIATED PROTEIN"/>
    <property type="match status" value="1"/>
</dbReference>
<dbReference type="InterPro" id="IPR053346">
    <property type="entry name" value="Fra_a_1-associated"/>
</dbReference>
<protein>
    <submittedName>
        <fullName evidence="3">Uncharacterized protein LOC104601454</fullName>
    </submittedName>
</protein>
<dbReference type="GeneID" id="104601454"/>
<accession>A0A1U8ACF3</accession>
<name>A0A1U8ACF3_NELNU</name>
<feature type="region of interest" description="Disordered" evidence="1">
    <location>
        <begin position="1"/>
        <end position="34"/>
    </location>
</feature>
<feature type="compositionally biased region" description="Basic and acidic residues" evidence="1">
    <location>
        <begin position="167"/>
        <end position="180"/>
    </location>
</feature>
<dbReference type="PANTHER" id="PTHR35722">
    <property type="entry name" value="MAL D 1-ASSOCIATED PROTEIN"/>
    <property type="match status" value="1"/>
</dbReference>